<sequence length="69" mass="7505">MCLAIPLKLISKEGTKGWVEVGGAKREISLIILPEAKVGDYVLVHAGFAISKVEEKEAQELLELLSTIK</sequence>
<dbReference type="GO" id="GO:0051604">
    <property type="term" value="P:protein maturation"/>
    <property type="evidence" value="ECO:0007669"/>
    <property type="project" value="TreeGrafter"/>
</dbReference>
<dbReference type="InterPro" id="IPR019812">
    <property type="entry name" value="Hydgase_assmbl_chp_CS"/>
</dbReference>
<gene>
    <name evidence="2" type="ORF">DRJ00_07070</name>
</gene>
<dbReference type="InterPro" id="IPR001109">
    <property type="entry name" value="Hydrogenase_HupF/HypC"/>
</dbReference>
<protein>
    <submittedName>
        <fullName evidence="2">HypC/HybG/HupF family hydrogenase formation chaperone</fullName>
    </submittedName>
</protein>
<proteinExistence type="inferred from homology"/>
<dbReference type="EMBL" id="QMPZ01000124">
    <property type="protein sequence ID" value="RLE08005.1"/>
    <property type="molecule type" value="Genomic_DNA"/>
</dbReference>
<reference evidence="2 3" key="1">
    <citation type="submission" date="2018-06" db="EMBL/GenBank/DDBJ databases">
        <title>Extensive metabolic versatility and redundancy in microbially diverse, dynamic hydrothermal sediments.</title>
        <authorList>
            <person name="Dombrowski N."/>
            <person name="Teske A."/>
            <person name="Baker B.J."/>
        </authorList>
    </citation>
    <scope>NUCLEOTIDE SEQUENCE [LARGE SCALE GENOMIC DNA]</scope>
    <source>
        <strain evidence="2">B47_G16</strain>
    </source>
</reference>
<dbReference type="Pfam" id="PF01455">
    <property type="entry name" value="HupF_HypC"/>
    <property type="match status" value="1"/>
</dbReference>
<name>A0A497E3C3_UNCAE</name>
<dbReference type="Proteomes" id="UP000279422">
    <property type="component" value="Unassembled WGS sequence"/>
</dbReference>
<comment type="similarity">
    <text evidence="1">Belongs to the HupF/HypC family.</text>
</comment>
<dbReference type="Gene3D" id="2.30.30.140">
    <property type="match status" value="1"/>
</dbReference>
<accession>A0A497E3C3</accession>
<dbReference type="PRINTS" id="PR00445">
    <property type="entry name" value="HUPFHYPC"/>
</dbReference>
<comment type="caution">
    <text evidence="2">The sequence shown here is derived from an EMBL/GenBank/DDBJ whole genome shotgun (WGS) entry which is preliminary data.</text>
</comment>
<organism evidence="2 3">
    <name type="scientific">Aerophobetes bacterium</name>
    <dbReference type="NCBI Taxonomy" id="2030807"/>
    <lineage>
        <taxon>Bacteria</taxon>
        <taxon>Candidatus Aerophobota</taxon>
    </lineage>
</organism>
<dbReference type="SUPFAM" id="SSF159127">
    <property type="entry name" value="HupF/HypC-like"/>
    <property type="match status" value="1"/>
</dbReference>
<evidence type="ECO:0000313" key="3">
    <source>
        <dbReference type="Proteomes" id="UP000279422"/>
    </source>
</evidence>
<evidence type="ECO:0000256" key="1">
    <source>
        <dbReference type="ARBA" id="ARBA00006018"/>
    </source>
</evidence>
<evidence type="ECO:0000313" key="2">
    <source>
        <dbReference type="EMBL" id="RLE08005.1"/>
    </source>
</evidence>
<dbReference type="AlphaFoldDB" id="A0A497E3C3"/>
<dbReference type="NCBIfam" id="TIGR00074">
    <property type="entry name" value="hypC_hupF"/>
    <property type="match status" value="1"/>
</dbReference>
<dbReference type="GO" id="GO:0005506">
    <property type="term" value="F:iron ion binding"/>
    <property type="evidence" value="ECO:0007669"/>
    <property type="project" value="TreeGrafter"/>
</dbReference>
<dbReference type="PANTHER" id="PTHR35177">
    <property type="entry name" value="HYDROGENASE MATURATION FACTOR HYBG"/>
    <property type="match status" value="1"/>
</dbReference>
<dbReference type="PROSITE" id="PS01097">
    <property type="entry name" value="HUPF_HYPC"/>
    <property type="match status" value="1"/>
</dbReference>
<dbReference type="GO" id="GO:1902670">
    <property type="term" value="F:carbon dioxide binding"/>
    <property type="evidence" value="ECO:0007669"/>
    <property type="project" value="TreeGrafter"/>
</dbReference>
<dbReference type="PANTHER" id="PTHR35177:SF2">
    <property type="entry name" value="HYDROGENASE MATURATION FACTOR HYBG"/>
    <property type="match status" value="1"/>
</dbReference>